<comment type="caution">
    <text evidence="2">The sequence shown here is derived from an EMBL/GenBank/DDBJ whole genome shotgun (WGS) entry which is preliminary data.</text>
</comment>
<evidence type="ECO:0008006" key="4">
    <source>
        <dbReference type="Google" id="ProtNLM"/>
    </source>
</evidence>
<organism evidence="2 3">
    <name type="scientific">Armillaria novae-zelandiae</name>
    <dbReference type="NCBI Taxonomy" id="153914"/>
    <lineage>
        <taxon>Eukaryota</taxon>
        <taxon>Fungi</taxon>
        <taxon>Dikarya</taxon>
        <taxon>Basidiomycota</taxon>
        <taxon>Agaricomycotina</taxon>
        <taxon>Agaricomycetes</taxon>
        <taxon>Agaricomycetidae</taxon>
        <taxon>Agaricales</taxon>
        <taxon>Marasmiineae</taxon>
        <taxon>Physalacriaceae</taxon>
        <taxon>Armillaria</taxon>
    </lineage>
</organism>
<proteinExistence type="predicted"/>
<feature type="transmembrane region" description="Helical" evidence="1">
    <location>
        <begin position="6"/>
        <end position="28"/>
    </location>
</feature>
<protein>
    <recommendedName>
        <fullName evidence="4">Transmembrane protein</fullName>
    </recommendedName>
</protein>
<evidence type="ECO:0000313" key="2">
    <source>
        <dbReference type="EMBL" id="KAK0462740.1"/>
    </source>
</evidence>
<name>A0AA39NBU7_9AGAR</name>
<evidence type="ECO:0000256" key="1">
    <source>
        <dbReference type="SAM" id="Phobius"/>
    </source>
</evidence>
<keyword evidence="1" id="KW-1133">Transmembrane helix</keyword>
<sequence>MHPPPIRLWYRSIIITTITGVTALALFARRPLIHPMWPQFNLSLQIPSNVGSRCPRHGIRGTSLGILKSTDSDVQSLLHQVPAWLRIAPMMMNAVGRARATDYVMFSVLPKIEELSNRICCAHLDLEMVLADWQTLATQTKGIMVDLEALMDTLRDILPRAMILQSLRNRLDAVTQPTWGGGEEIEQAVRVRQTTQGHVEKRLHDLQQLFTAIADVVQKLIDFKEACSSVRALALEGAGDALKMCFATRAPALNKEVPLKSR</sequence>
<dbReference type="AlphaFoldDB" id="A0AA39NBU7"/>
<dbReference type="EMBL" id="JAUEPR010000125">
    <property type="protein sequence ID" value="KAK0462740.1"/>
    <property type="molecule type" value="Genomic_DNA"/>
</dbReference>
<keyword evidence="1" id="KW-0812">Transmembrane</keyword>
<evidence type="ECO:0000313" key="3">
    <source>
        <dbReference type="Proteomes" id="UP001175227"/>
    </source>
</evidence>
<gene>
    <name evidence="2" type="ORF">IW261DRAFT_1428056</name>
</gene>
<dbReference type="Proteomes" id="UP001175227">
    <property type="component" value="Unassembled WGS sequence"/>
</dbReference>
<reference evidence="2" key="1">
    <citation type="submission" date="2023-06" db="EMBL/GenBank/DDBJ databases">
        <authorList>
            <consortium name="Lawrence Berkeley National Laboratory"/>
            <person name="Ahrendt S."/>
            <person name="Sahu N."/>
            <person name="Indic B."/>
            <person name="Wong-Bajracharya J."/>
            <person name="Merenyi Z."/>
            <person name="Ke H.-M."/>
            <person name="Monk M."/>
            <person name="Kocsube S."/>
            <person name="Drula E."/>
            <person name="Lipzen A."/>
            <person name="Balint B."/>
            <person name="Henrissat B."/>
            <person name="Andreopoulos B."/>
            <person name="Martin F.M."/>
            <person name="Harder C.B."/>
            <person name="Rigling D."/>
            <person name="Ford K.L."/>
            <person name="Foster G.D."/>
            <person name="Pangilinan J."/>
            <person name="Papanicolaou A."/>
            <person name="Barry K."/>
            <person name="LaButti K."/>
            <person name="Viragh M."/>
            <person name="Koriabine M."/>
            <person name="Yan M."/>
            <person name="Riley R."/>
            <person name="Champramary S."/>
            <person name="Plett K.L."/>
            <person name="Tsai I.J."/>
            <person name="Slot J."/>
            <person name="Sipos G."/>
            <person name="Plett J."/>
            <person name="Nagy L.G."/>
            <person name="Grigoriev I.V."/>
        </authorList>
    </citation>
    <scope>NUCLEOTIDE SEQUENCE</scope>
    <source>
        <strain evidence="2">ICMP 16352</strain>
    </source>
</reference>
<keyword evidence="1" id="KW-0472">Membrane</keyword>
<keyword evidence="3" id="KW-1185">Reference proteome</keyword>
<accession>A0AA39NBU7</accession>